<evidence type="ECO:0000313" key="2">
    <source>
        <dbReference type="EMBL" id="KAF5177322.1"/>
    </source>
</evidence>
<gene>
    <name evidence="2" type="ORF">FRX31_033091</name>
</gene>
<dbReference type="EMBL" id="JABWDY010041543">
    <property type="protein sequence ID" value="KAF5177322.1"/>
    <property type="molecule type" value="Genomic_DNA"/>
</dbReference>
<feature type="region of interest" description="Disordered" evidence="1">
    <location>
        <begin position="33"/>
        <end position="55"/>
    </location>
</feature>
<organism evidence="2 3">
    <name type="scientific">Thalictrum thalictroides</name>
    <name type="common">Rue-anemone</name>
    <name type="synonym">Anemone thalictroides</name>
    <dbReference type="NCBI Taxonomy" id="46969"/>
    <lineage>
        <taxon>Eukaryota</taxon>
        <taxon>Viridiplantae</taxon>
        <taxon>Streptophyta</taxon>
        <taxon>Embryophyta</taxon>
        <taxon>Tracheophyta</taxon>
        <taxon>Spermatophyta</taxon>
        <taxon>Magnoliopsida</taxon>
        <taxon>Ranunculales</taxon>
        <taxon>Ranunculaceae</taxon>
        <taxon>Thalictroideae</taxon>
        <taxon>Thalictrum</taxon>
    </lineage>
</organism>
<name>A0A7J6UYR0_THATH</name>
<comment type="caution">
    <text evidence="2">The sequence shown here is derived from an EMBL/GenBank/DDBJ whole genome shotgun (WGS) entry which is preliminary data.</text>
</comment>
<feature type="non-terminal residue" evidence="2">
    <location>
        <position position="55"/>
    </location>
</feature>
<reference evidence="2 3" key="1">
    <citation type="submission" date="2020-06" db="EMBL/GenBank/DDBJ databases">
        <title>Transcriptomic and genomic resources for Thalictrum thalictroides and T. hernandezii: Facilitating candidate gene discovery in an emerging model plant lineage.</title>
        <authorList>
            <person name="Arias T."/>
            <person name="Riano-Pachon D.M."/>
            <person name="Di Stilio V.S."/>
        </authorList>
    </citation>
    <scope>NUCLEOTIDE SEQUENCE [LARGE SCALE GENOMIC DNA]</scope>
    <source>
        <strain evidence="3">cv. WT478/WT964</strain>
        <tissue evidence="2">Leaves</tissue>
    </source>
</reference>
<dbReference type="Proteomes" id="UP000554482">
    <property type="component" value="Unassembled WGS sequence"/>
</dbReference>
<evidence type="ECO:0000313" key="3">
    <source>
        <dbReference type="Proteomes" id="UP000554482"/>
    </source>
</evidence>
<proteinExistence type="predicted"/>
<evidence type="ECO:0000256" key="1">
    <source>
        <dbReference type="SAM" id="MobiDB-lite"/>
    </source>
</evidence>
<dbReference type="AlphaFoldDB" id="A0A7J6UYR0"/>
<accession>A0A7J6UYR0</accession>
<protein>
    <submittedName>
        <fullName evidence="2">Uncharacterized protein</fullName>
    </submittedName>
</protein>
<sequence length="55" mass="6379">VIKGFFLLLIIKVEGWFIKILRLEKSGNFIHTVDREDGGKTRSRAQISSPKNKHR</sequence>
<keyword evidence="3" id="KW-1185">Reference proteome</keyword>
<feature type="compositionally biased region" description="Polar residues" evidence="1">
    <location>
        <begin position="44"/>
        <end position="55"/>
    </location>
</feature>